<reference evidence="2 3" key="1">
    <citation type="submission" date="2022-11" db="EMBL/GenBank/DDBJ databases">
        <title>Whole genome sequence of Eschrichtius robustus ER-17-0199.</title>
        <authorList>
            <person name="Bruniche-Olsen A."/>
            <person name="Black A.N."/>
            <person name="Fields C.J."/>
            <person name="Walden K."/>
            <person name="Dewoody J.A."/>
        </authorList>
    </citation>
    <scope>NUCLEOTIDE SEQUENCE [LARGE SCALE GENOMIC DNA]</scope>
    <source>
        <strain evidence="2">ER-17-0199</strain>
        <tissue evidence="2">Blubber</tissue>
    </source>
</reference>
<evidence type="ECO:0000256" key="1">
    <source>
        <dbReference type="SAM" id="MobiDB-lite"/>
    </source>
</evidence>
<dbReference type="AlphaFoldDB" id="A0AB34H829"/>
<gene>
    <name evidence="2" type="ORF">J1605_005807</name>
</gene>
<accession>A0AB34H829</accession>
<evidence type="ECO:0000313" key="3">
    <source>
        <dbReference type="Proteomes" id="UP001159641"/>
    </source>
</evidence>
<keyword evidence="3" id="KW-1185">Reference proteome</keyword>
<feature type="compositionally biased region" description="Polar residues" evidence="1">
    <location>
        <begin position="33"/>
        <end position="52"/>
    </location>
</feature>
<protein>
    <submittedName>
        <fullName evidence="2">Uncharacterized protein</fullName>
    </submittedName>
</protein>
<sequence length="169" mass="18429">MVSGSQQPGLISIRQIEMSANFPLPHPPHQGFATGSNSSQHHLCSTQKSSRGISLAPPRTCPYRAVPALDAGEQQQNSAQSPGTEKEPSASQGLLLAVWEACSYSGNMRKPRKGKLWFSLSRRNAEMEHGGLSANPQLQRPLPYCLHGRCSNASVKAGEFPRLWQKPSR</sequence>
<evidence type="ECO:0000313" key="2">
    <source>
        <dbReference type="EMBL" id="KAJ8787221.1"/>
    </source>
</evidence>
<organism evidence="2 3">
    <name type="scientific">Eschrichtius robustus</name>
    <name type="common">California gray whale</name>
    <name type="synonym">Eschrichtius gibbosus</name>
    <dbReference type="NCBI Taxonomy" id="9764"/>
    <lineage>
        <taxon>Eukaryota</taxon>
        <taxon>Metazoa</taxon>
        <taxon>Chordata</taxon>
        <taxon>Craniata</taxon>
        <taxon>Vertebrata</taxon>
        <taxon>Euteleostomi</taxon>
        <taxon>Mammalia</taxon>
        <taxon>Eutheria</taxon>
        <taxon>Laurasiatheria</taxon>
        <taxon>Artiodactyla</taxon>
        <taxon>Whippomorpha</taxon>
        <taxon>Cetacea</taxon>
        <taxon>Mysticeti</taxon>
        <taxon>Eschrichtiidae</taxon>
        <taxon>Eschrichtius</taxon>
    </lineage>
</organism>
<comment type="caution">
    <text evidence="2">The sequence shown here is derived from an EMBL/GenBank/DDBJ whole genome shotgun (WGS) entry which is preliminary data.</text>
</comment>
<proteinExistence type="predicted"/>
<dbReference type="EMBL" id="JAIQCJ010001822">
    <property type="protein sequence ID" value="KAJ8787221.1"/>
    <property type="molecule type" value="Genomic_DNA"/>
</dbReference>
<feature type="compositionally biased region" description="Polar residues" evidence="1">
    <location>
        <begin position="73"/>
        <end position="83"/>
    </location>
</feature>
<name>A0AB34H829_ESCRO</name>
<dbReference type="Proteomes" id="UP001159641">
    <property type="component" value="Unassembled WGS sequence"/>
</dbReference>
<feature type="region of interest" description="Disordered" evidence="1">
    <location>
        <begin position="21"/>
        <end position="91"/>
    </location>
</feature>